<gene>
    <name evidence="2" type="ORF">FC78_GL002137</name>
</gene>
<dbReference type="STRING" id="1423788.FC78_GL002137"/>
<keyword evidence="1" id="KW-0812">Transmembrane</keyword>
<keyword evidence="1" id="KW-1133">Transmembrane helix</keyword>
<sequence length="101" mass="11596">MFANLINESSQKQLTVKVGFSWTEMFFGFWTPVFRSDFKWAAILVLAEILFGSFTWGGGAFLVTLVFAFFYNRLYVKDMVNQGYKPADKTSADILKSYGYI</sequence>
<evidence type="ECO:0000313" key="2">
    <source>
        <dbReference type="EMBL" id="KRK83326.1"/>
    </source>
</evidence>
<keyword evidence="3" id="KW-1185">Reference proteome</keyword>
<dbReference type="Proteomes" id="UP000051515">
    <property type="component" value="Unassembled WGS sequence"/>
</dbReference>
<organism evidence="2 3">
    <name type="scientific">Companilactobacillus bobalius DSM 19674</name>
    <dbReference type="NCBI Taxonomy" id="1423788"/>
    <lineage>
        <taxon>Bacteria</taxon>
        <taxon>Bacillati</taxon>
        <taxon>Bacillota</taxon>
        <taxon>Bacilli</taxon>
        <taxon>Lactobacillales</taxon>
        <taxon>Lactobacillaceae</taxon>
        <taxon>Companilactobacillus</taxon>
        <taxon>Companilactobacillus bobalius</taxon>
    </lineage>
</organism>
<evidence type="ECO:0008006" key="4">
    <source>
        <dbReference type="Google" id="ProtNLM"/>
    </source>
</evidence>
<dbReference type="EMBL" id="AZDY01000037">
    <property type="protein sequence ID" value="KRK83326.1"/>
    <property type="molecule type" value="Genomic_DNA"/>
</dbReference>
<reference evidence="2 3" key="1">
    <citation type="journal article" date="2015" name="Genome Announc.">
        <title>Expanding the biotechnology potential of lactobacilli through comparative genomics of 213 strains and associated genera.</title>
        <authorList>
            <person name="Sun Z."/>
            <person name="Harris H.M."/>
            <person name="McCann A."/>
            <person name="Guo C."/>
            <person name="Argimon S."/>
            <person name="Zhang W."/>
            <person name="Yang X."/>
            <person name="Jeffery I.B."/>
            <person name="Cooney J.C."/>
            <person name="Kagawa T.F."/>
            <person name="Liu W."/>
            <person name="Song Y."/>
            <person name="Salvetti E."/>
            <person name="Wrobel A."/>
            <person name="Rasinkangas P."/>
            <person name="Parkhill J."/>
            <person name="Rea M.C."/>
            <person name="O'Sullivan O."/>
            <person name="Ritari J."/>
            <person name="Douillard F.P."/>
            <person name="Paul Ross R."/>
            <person name="Yang R."/>
            <person name="Briner A.E."/>
            <person name="Felis G.E."/>
            <person name="de Vos W.M."/>
            <person name="Barrangou R."/>
            <person name="Klaenhammer T.R."/>
            <person name="Caufield P.W."/>
            <person name="Cui Y."/>
            <person name="Zhang H."/>
            <person name="O'Toole P.W."/>
        </authorList>
    </citation>
    <scope>NUCLEOTIDE SEQUENCE [LARGE SCALE GENOMIC DNA]</scope>
    <source>
        <strain evidence="2 3">DSM 19674</strain>
    </source>
</reference>
<name>A0A0R1KII7_9LACO</name>
<evidence type="ECO:0000256" key="1">
    <source>
        <dbReference type="SAM" id="Phobius"/>
    </source>
</evidence>
<evidence type="ECO:0000313" key="3">
    <source>
        <dbReference type="Proteomes" id="UP000051515"/>
    </source>
</evidence>
<accession>A0A0R1KII7</accession>
<protein>
    <recommendedName>
        <fullName evidence="4">DUF2628 domain-containing protein</fullName>
    </recommendedName>
</protein>
<proteinExistence type="predicted"/>
<feature type="transmembrane region" description="Helical" evidence="1">
    <location>
        <begin position="40"/>
        <end position="71"/>
    </location>
</feature>
<dbReference type="PATRIC" id="fig|1423788.3.peg.2205"/>
<dbReference type="OrthoDB" id="5233at2"/>
<dbReference type="AlphaFoldDB" id="A0A0R1KII7"/>
<comment type="caution">
    <text evidence="2">The sequence shown here is derived from an EMBL/GenBank/DDBJ whole genome shotgun (WGS) entry which is preliminary data.</text>
</comment>
<keyword evidence="1" id="KW-0472">Membrane</keyword>
<dbReference type="RefSeq" id="WP_056952799.1">
    <property type="nucleotide sequence ID" value="NZ_AZDY01000037.1"/>
</dbReference>